<evidence type="ECO:0000313" key="1">
    <source>
        <dbReference type="EMBL" id="JAH48068.1"/>
    </source>
</evidence>
<accession>A0A0E9T5W5</accession>
<name>A0A0E9T5W5_ANGAN</name>
<sequence length="66" mass="7505">MLNSGPRLAVLDIQRKILLMNSSFFCYDCEVGAIRLQVKVPEEHFYCSLEQGLYRPKGVSYSTAMS</sequence>
<reference evidence="1" key="1">
    <citation type="submission" date="2014-11" db="EMBL/GenBank/DDBJ databases">
        <authorList>
            <person name="Amaro Gonzalez C."/>
        </authorList>
    </citation>
    <scope>NUCLEOTIDE SEQUENCE</scope>
</reference>
<organism evidence="1">
    <name type="scientific">Anguilla anguilla</name>
    <name type="common">European freshwater eel</name>
    <name type="synonym">Muraena anguilla</name>
    <dbReference type="NCBI Taxonomy" id="7936"/>
    <lineage>
        <taxon>Eukaryota</taxon>
        <taxon>Metazoa</taxon>
        <taxon>Chordata</taxon>
        <taxon>Craniata</taxon>
        <taxon>Vertebrata</taxon>
        <taxon>Euteleostomi</taxon>
        <taxon>Actinopterygii</taxon>
        <taxon>Neopterygii</taxon>
        <taxon>Teleostei</taxon>
        <taxon>Anguilliformes</taxon>
        <taxon>Anguillidae</taxon>
        <taxon>Anguilla</taxon>
    </lineage>
</organism>
<reference evidence="1" key="2">
    <citation type="journal article" date="2015" name="Fish Shellfish Immunol.">
        <title>Early steps in the European eel (Anguilla anguilla)-Vibrio vulnificus interaction in the gills: Role of the RtxA13 toxin.</title>
        <authorList>
            <person name="Callol A."/>
            <person name="Pajuelo D."/>
            <person name="Ebbesson L."/>
            <person name="Teles M."/>
            <person name="MacKenzie S."/>
            <person name="Amaro C."/>
        </authorList>
    </citation>
    <scope>NUCLEOTIDE SEQUENCE</scope>
</reference>
<protein>
    <submittedName>
        <fullName evidence="1">Uncharacterized protein</fullName>
    </submittedName>
</protein>
<dbReference type="AlphaFoldDB" id="A0A0E9T5W5"/>
<dbReference type="EMBL" id="GBXM01060509">
    <property type="protein sequence ID" value="JAH48068.1"/>
    <property type="molecule type" value="Transcribed_RNA"/>
</dbReference>
<proteinExistence type="predicted"/>